<gene>
    <name evidence="1" type="ORF">FQA47_005451</name>
</gene>
<accession>A0A834CCD5</accession>
<comment type="caution">
    <text evidence="1">The sequence shown here is derived from an EMBL/GenBank/DDBJ whole genome shotgun (WGS) entry which is preliminary data.</text>
</comment>
<protein>
    <submittedName>
        <fullName evidence="1">Uncharacterized protein</fullName>
    </submittedName>
</protein>
<reference evidence="1" key="1">
    <citation type="journal article" name="BMC Genomics">
        <title>Long-read sequencing and de novo genome assembly of marine medaka (Oryzias melastigma).</title>
        <authorList>
            <person name="Liang P."/>
            <person name="Saqib H.S.A."/>
            <person name="Ni X."/>
            <person name="Shen Y."/>
        </authorList>
    </citation>
    <scope>NUCLEOTIDE SEQUENCE</scope>
    <source>
        <strain evidence="1">Bigg-433</strain>
    </source>
</reference>
<evidence type="ECO:0000313" key="1">
    <source>
        <dbReference type="EMBL" id="KAF6726003.1"/>
    </source>
</evidence>
<dbReference type="EMBL" id="WKFB01000347">
    <property type="protein sequence ID" value="KAF6726003.1"/>
    <property type="molecule type" value="Genomic_DNA"/>
</dbReference>
<name>A0A834CCD5_ORYME</name>
<organism evidence="1 2">
    <name type="scientific">Oryzias melastigma</name>
    <name type="common">Marine medaka</name>
    <dbReference type="NCBI Taxonomy" id="30732"/>
    <lineage>
        <taxon>Eukaryota</taxon>
        <taxon>Metazoa</taxon>
        <taxon>Chordata</taxon>
        <taxon>Craniata</taxon>
        <taxon>Vertebrata</taxon>
        <taxon>Euteleostomi</taxon>
        <taxon>Actinopterygii</taxon>
        <taxon>Neopterygii</taxon>
        <taxon>Teleostei</taxon>
        <taxon>Neoteleostei</taxon>
        <taxon>Acanthomorphata</taxon>
        <taxon>Ovalentaria</taxon>
        <taxon>Atherinomorphae</taxon>
        <taxon>Beloniformes</taxon>
        <taxon>Adrianichthyidae</taxon>
        <taxon>Oryziinae</taxon>
        <taxon>Oryzias</taxon>
    </lineage>
</organism>
<evidence type="ECO:0000313" key="2">
    <source>
        <dbReference type="Proteomes" id="UP000646548"/>
    </source>
</evidence>
<dbReference type="Proteomes" id="UP000646548">
    <property type="component" value="Unassembled WGS sequence"/>
</dbReference>
<dbReference type="AlphaFoldDB" id="A0A834CCD5"/>
<sequence length="85" mass="9448">MSSRVVIMEDYDVDTEEEKEVLSGVNTTDQCWYICDGSGEPQKGLRSCMVNSRSWAEELQDIFAGQAEDCLGVTRTRLSSISPPP</sequence>
<proteinExistence type="predicted"/>